<comment type="caution">
    <text evidence="3">The sequence shown here is derived from an EMBL/GenBank/DDBJ whole genome shotgun (WGS) entry which is preliminary data.</text>
</comment>
<name>A0ABV2T4Z5_9BACT</name>
<reference evidence="3 4" key="1">
    <citation type="submission" date="2024-06" db="EMBL/GenBank/DDBJ databases">
        <title>Chitinophaga defluvii sp. nov., isolated from municipal sewage.</title>
        <authorList>
            <person name="Zhang L."/>
        </authorList>
    </citation>
    <scope>NUCLEOTIDE SEQUENCE [LARGE SCALE GENOMIC DNA]</scope>
    <source>
        <strain evidence="3 4">H8</strain>
    </source>
</reference>
<dbReference type="Pfam" id="PF00072">
    <property type="entry name" value="Response_reg"/>
    <property type="match status" value="1"/>
</dbReference>
<evidence type="ECO:0000313" key="3">
    <source>
        <dbReference type="EMBL" id="MET6997687.1"/>
    </source>
</evidence>
<dbReference type="InterPro" id="IPR001789">
    <property type="entry name" value="Sig_transdc_resp-reg_receiver"/>
</dbReference>
<accession>A0ABV2T4Z5</accession>
<dbReference type="RefSeq" id="WP_354660322.1">
    <property type="nucleotide sequence ID" value="NZ_JBEXAC010000001.1"/>
</dbReference>
<dbReference type="InterPro" id="IPR011006">
    <property type="entry name" value="CheY-like_superfamily"/>
</dbReference>
<dbReference type="PANTHER" id="PTHR44520:SF2">
    <property type="entry name" value="RESPONSE REGULATOR RCP1"/>
    <property type="match status" value="1"/>
</dbReference>
<protein>
    <submittedName>
        <fullName evidence="3">Response regulator</fullName>
    </submittedName>
</protein>
<feature type="domain" description="Response regulatory" evidence="2">
    <location>
        <begin position="9"/>
        <end position="128"/>
    </location>
</feature>
<sequence length="145" mass="16488">MQNSNKYSSVLLIDDDVDDRMIFGEVLQEIAPGIIYNEAINGEDALLKLEADVLPDIIFLDLNMPRINGKQFLAEVQKMDHLKHIPVVIYTTSSHELDQRETRELGAAGFLTKPNSLKELNDALMDIIKGNTALEFRRNFLPYIK</sequence>
<feature type="modified residue" description="4-aspartylphosphate" evidence="1">
    <location>
        <position position="61"/>
    </location>
</feature>
<dbReference type="EMBL" id="JBEXAC010000001">
    <property type="protein sequence ID" value="MET6997687.1"/>
    <property type="molecule type" value="Genomic_DNA"/>
</dbReference>
<dbReference type="Gene3D" id="3.40.50.2300">
    <property type="match status" value="1"/>
</dbReference>
<keyword evidence="1" id="KW-0597">Phosphoprotein</keyword>
<keyword evidence="4" id="KW-1185">Reference proteome</keyword>
<gene>
    <name evidence="3" type="ORF">ABR189_09925</name>
</gene>
<dbReference type="PROSITE" id="PS50110">
    <property type="entry name" value="RESPONSE_REGULATORY"/>
    <property type="match status" value="1"/>
</dbReference>
<proteinExistence type="predicted"/>
<dbReference type="SMART" id="SM00448">
    <property type="entry name" value="REC"/>
    <property type="match status" value="1"/>
</dbReference>
<dbReference type="Proteomes" id="UP001549749">
    <property type="component" value="Unassembled WGS sequence"/>
</dbReference>
<evidence type="ECO:0000259" key="2">
    <source>
        <dbReference type="PROSITE" id="PS50110"/>
    </source>
</evidence>
<evidence type="ECO:0000313" key="4">
    <source>
        <dbReference type="Proteomes" id="UP001549749"/>
    </source>
</evidence>
<organism evidence="3 4">
    <name type="scientific">Chitinophaga defluvii</name>
    <dbReference type="NCBI Taxonomy" id="3163343"/>
    <lineage>
        <taxon>Bacteria</taxon>
        <taxon>Pseudomonadati</taxon>
        <taxon>Bacteroidota</taxon>
        <taxon>Chitinophagia</taxon>
        <taxon>Chitinophagales</taxon>
        <taxon>Chitinophagaceae</taxon>
        <taxon>Chitinophaga</taxon>
    </lineage>
</organism>
<dbReference type="SUPFAM" id="SSF52172">
    <property type="entry name" value="CheY-like"/>
    <property type="match status" value="1"/>
</dbReference>
<evidence type="ECO:0000256" key="1">
    <source>
        <dbReference type="PROSITE-ProRule" id="PRU00169"/>
    </source>
</evidence>
<dbReference type="PANTHER" id="PTHR44520">
    <property type="entry name" value="RESPONSE REGULATOR RCP1-RELATED"/>
    <property type="match status" value="1"/>
</dbReference>
<dbReference type="InterPro" id="IPR052893">
    <property type="entry name" value="TCS_response_regulator"/>
</dbReference>